<dbReference type="InterPro" id="IPR007712">
    <property type="entry name" value="RelE/ParE_toxin"/>
</dbReference>
<protein>
    <recommendedName>
        <fullName evidence="5">Addiction module toxin RelE</fullName>
    </recommendedName>
</protein>
<dbReference type="Proteomes" id="UP000177370">
    <property type="component" value="Unassembled WGS sequence"/>
</dbReference>
<evidence type="ECO:0000313" key="3">
    <source>
        <dbReference type="EMBL" id="OGI64877.1"/>
    </source>
</evidence>
<accession>A0A1F6V5C3</accession>
<dbReference type="NCBIfam" id="TIGR02385">
    <property type="entry name" value="RelE_StbE"/>
    <property type="match status" value="1"/>
</dbReference>
<dbReference type="InterPro" id="IPR004386">
    <property type="entry name" value="Toxin_YafQ-like"/>
</dbReference>
<reference evidence="3 4" key="1">
    <citation type="journal article" date="2016" name="Nat. Commun.">
        <title>Thousands of microbial genomes shed light on interconnected biogeochemical processes in an aquifer system.</title>
        <authorList>
            <person name="Anantharaman K."/>
            <person name="Brown C.T."/>
            <person name="Hug L.A."/>
            <person name="Sharon I."/>
            <person name="Castelle C.J."/>
            <person name="Probst A.J."/>
            <person name="Thomas B.C."/>
            <person name="Singh A."/>
            <person name="Wilkins M.J."/>
            <person name="Karaoz U."/>
            <person name="Brodie E.L."/>
            <person name="Williams K.H."/>
            <person name="Hubbard S.S."/>
            <person name="Banfield J.F."/>
        </authorList>
    </citation>
    <scope>NUCLEOTIDE SEQUENCE [LARGE SCALE GENOMIC DNA]</scope>
</reference>
<proteinExistence type="predicted"/>
<name>A0A1F6V5C3_9BACT</name>
<evidence type="ECO:0000313" key="4">
    <source>
        <dbReference type="Proteomes" id="UP000177370"/>
    </source>
</evidence>
<dbReference type="SUPFAM" id="SSF143011">
    <property type="entry name" value="RelE-like"/>
    <property type="match status" value="1"/>
</dbReference>
<dbReference type="PIRSF" id="PIRSF006156">
    <property type="entry name" value="YafQ"/>
    <property type="match status" value="1"/>
</dbReference>
<dbReference type="GO" id="GO:0006415">
    <property type="term" value="P:translational termination"/>
    <property type="evidence" value="ECO:0007669"/>
    <property type="project" value="TreeGrafter"/>
</dbReference>
<dbReference type="GO" id="GO:0004521">
    <property type="term" value="F:RNA endonuclease activity"/>
    <property type="evidence" value="ECO:0007669"/>
    <property type="project" value="TreeGrafter"/>
</dbReference>
<dbReference type="EMBL" id="MFTP01000026">
    <property type="protein sequence ID" value="OGI64877.1"/>
    <property type="molecule type" value="Genomic_DNA"/>
</dbReference>
<feature type="active site" description="Proton donor" evidence="2">
    <location>
        <position position="88"/>
    </location>
</feature>
<evidence type="ECO:0000256" key="2">
    <source>
        <dbReference type="PIRSR" id="PIRSR006156-1"/>
    </source>
</evidence>
<keyword evidence="1" id="KW-1277">Toxin-antitoxin system</keyword>
<dbReference type="GO" id="GO:0006402">
    <property type="term" value="P:mRNA catabolic process"/>
    <property type="evidence" value="ECO:0007669"/>
    <property type="project" value="TreeGrafter"/>
</dbReference>
<dbReference type="PANTHER" id="PTHR40588:SF1">
    <property type="entry name" value="MRNA INTERFERASE TOXIN YAFQ"/>
    <property type="match status" value="1"/>
</dbReference>
<organism evidence="3 4">
    <name type="scientific">Candidatus Nomurabacteria bacterium RIFCSPHIGHO2_01_FULL_40_24b</name>
    <dbReference type="NCBI Taxonomy" id="1801739"/>
    <lineage>
        <taxon>Bacteria</taxon>
        <taxon>Candidatus Nomuraibacteriota</taxon>
    </lineage>
</organism>
<sequence length="93" mass="10810">MLYRVQPTKRYQKSLKRLFGSGQFKLDELNVLIDMLMNALPLPPQYQNHKLRGEYADCFECHIKGDLLLIYHINIDTKTLTVVDIGTHSELFG</sequence>
<dbReference type="Gene3D" id="3.30.2310.20">
    <property type="entry name" value="RelE-like"/>
    <property type="match status" value="1"/>
</dbReference>
<dbReference type="Pfam" id="PF15738">
    <property type="entry name" value="YafQ_toxin"/>
    <property type="match status" value="1"/>
</dbReference>
<dbReference type="InterPro" id="IPR035093">
    <property type="entry name" value="RelE/ParE_toxin_dom_sf"/>
</dbReference>
<dbReference type="PANTHER" id="PTHR40588">
    <property type="entry name" value="MRNA INTERFERASE TOXIN YAFQ"/>
    <property type="match status" value="1"/>
</dbReference>
<evidence type="ECO:0008006" key="5">
    <source>
        <dbReference type="Google" id="ProtNLM"/>
    </source>
</evidence>
<comment type="caution">
    <text evidence="3">The sequence shown here is derived from an EMBL/GenBank/DDBJ whole genome shotgun (WGS) entry which is preliminary data.</text>
</comment>
<evidence type="ECO:0000256" key="1">
    <source>
        <dbReference type="ARBA" id="ARBA00022649"/>
    </source>
</evidence>
<dbReference type="AlphaFoldDB" id="A0A1F6V5C3"/>
<gene>
    <name evidence="3" type="ORF">A2647_02975</name>
</gene>